<dbReference type="EMBL" id="BMQL01000021">
    <property type="protein sequence ID" value="GGR18075.1"/>
    <property type="molecule type" value="Genomic_DNA"/>
</dbReference>
<keyword evidence="3" id="KW-1185">Reference proteome</keyword>
<sequence>MSKVGGMFRFKAEASSSRSSSQKVDLGTWDRRYDARVACEAHAEQTLAFQEAWRGLWQASSETSVYHIILVSS</sequence>
<name>A0A918CDN9_9DEIO</name>
<proteinExistence type="predicted"/>
<accession>A0A918CDN9</accession>
<dbReference type="Proteomes" id="UP000603865">
    <property type="component" value="Unassembled WGS sequence"/>
</dbReference>
<gene>
    <name evidence="2" type="ORF">GCM10008957_33560</name>
</gene>
<evidence type="ECO:0000313" key="3">
    <source>
        <dbReference type="Proteomes" id="UP000603865"/>
    </source>
</evidence>
<dbReference type="AlphaFoldDB" id="A0A918CDN9"/>
<evidence type="ECO:0000313" key="2">
    <source>
        <dbReference type="EMBL" id="GGR18075.1"/>
    </source>
</evidence>
<evidence type="ECO:0000256" key="1">
    <source>
        <dbReference type="SAM" id="MobiDB-lite"/>
    </source>
</evidence>
<reference evidence="2" key="1">
    <citation type="journal article" date="2014" name="Int. J. Syst. Evol. Microbiol.">
        <title>Complete genome sequence of Corynebacterium casei LMG S-19264T (=DSM 44701T), isolated from a smear-ripened cheese.</title>
        <authorList>
            <consortium name="US DOE Joint Genome Institute (JGI-PGF)"/>
            <person name="Walter F."/>
            <person name="Albersmeier A."/>
            <person name="Kalinowski J."/>
            <person name="Ruckert C."/>
        </authorList>
    </citation>
    <scope>NUCLEOTIDE SEQUENCE</scope>
    <source>
        <strain evidence="2">JCM 31311</strain>
    </source>
</reference>
<reference evidence="2" key="2">
    <citation type="submission" date="2020-09" db="EMBL/GenBank/DDBJ databases">
        <authorList>
            <person name="Sun Q."/>
            <person name="Ohkuma M."/>
        </authorList>
    </citation>
    <scope>NUCLEOTIDE SEQUENCE</scope>
    <source>
        <strain evidence="2">JCM 31311</strain>
    </source>
</reference>
<comment type="caution">
    <text evidence="2">The sequence shown here is derived from an EMBL/GenBank/DDBJ whole genome shotgun (WGS) entry which is preliminary data.</text>
</comment>
<protein>
    <submittedName>
        <fullName evidence="2">Uncharacterized protein</fullName>
    </submittedName>
</protein>
<organism evidence="2 3">
    <name type="scientific">Deinococcus ruber</name>
    <dbReference type="NCBI Taxonomy" id="1848197"/>
    <lineage>
        <taxon>Bacteria</taxon>
        <taxon>Thermotogati</taxon>
        <taxon>Deinococcota</taxon>
        <taxon>Deinococci</taxon>
        <taxon>Deinococcales</taxon>
        <taxon>Deinococcaceae</taxon>
        <taxon>Deinococcus</taxon>
    </lineage>
</organism>
<feature type="region of interest" description="Disordered" evidence="1">
    <location>
        <begin position="1"/>
        <end position="26"/>
    </location>
</feature>